<dbReference type="PANTHER" id="PTHR12207:SF27">
    <property type="entry name" value="V-SET AND TRANSMEMBRANE DOMAIN-CONTAINING PROTEIN 2B"/>
    <property type="match status" value="1"/>
</dbReference>
<dbReference type="Gene3D" id="2.60.40.10">
    <property type="entry name" value="Immunoglobulins"/>
    <property type="match status" value="1"/>
</dbReference>
<evidence type="ECO:0000256" key="2">
    <source>
        <dbReference type="ARBA" id="ARBA00023157"/>
    </source>
</evidence>
<feature type="compositionally biased region" description="Polar residues" evidence="4">
    <location>
        <begin position="86"/>
        <end position="96"/>
    </location>
</feature>
<feature type="signal peptide" evidence="5">
    <location>
        <begin position="1"/>
        <end position="33"/>
    </location>
</feature>
<feature type="region of interest" description="Disordered" evidence="4">
    <location>
        <begin position="76"/>
        <end position="97"/>
    </location>
</feature>
<dbReference type="InterPro" id="IPR051102">
    <property type="entry name" value="IgSF_V-set/TM_domain"/>
</dbReference>
<keyword evidence="3" id="KW-0393">Immunoglobulin domain</keyword>
<dbReference type="Proteomes" id="UP001314169">
    <property type="component" value="Chromosome 15"/>
</dbReference>
<feature type="compositionally biased region" description="Pro residues" evidence="4">
    <location>
        <begin position="200"/>
        <end position="211"/>
    </location>
</feature>
<evidence type="ECO:0000256" key="3">
    <source>
        <dbReference type="ARBA" id="ARBA00023319"/>
    </source>
</evidence>
<feature type="region of interest" description="Disordered" evidence="4">
    <location>
        <begin position="155"/>
        <end position="263"/>
    </location>
</feature>
<accession>A0ABN9ZI67</accession>
<dbReference type="SUPFAM" id="SSF48726">
    <property type="entry name" value="Immunoglobulin"/>
    <property type="match status" value="1"/>
</dbReference>
<protein>
    <recommendedName>
        <fullName evidence="6">Ig-like domain-containing protein</fullName>
    </recommendedName>
</protein>
<sequence>MGQRSPPGAPGAPPPPPPPLLLQLLLLLPAAHAAFTEVPADVAAREGEDVEMRCAFRARGAPSALELQWWLLRPPRQPRPEPALSARSQGTSTDATKISAVRVQGPAISHRLRLAAVRRRDAGVYECRVAGAGAADTDTDADTRGRAARALLRVLPRPAPPRVQVAEAASHMQGGGPRSPGPAASVPRRPTAPPGRGSRSPPPPPPPPPGSPSATPGPGVPEAATPEAPAAAAAAPSAAPPGQGVLRQRPGSGTGPTSSTDPLPALLLVALPWLLGRLLGL</sequence>
<dbReference type="InterPro" id="IPR013106">
    <property type="entry name" value="Ig_V-set"/>
</dbReference>
<feature type="chain" id="PRO_5047122961" description="Ig-like domain-containing protein" evidence="5">
    <location>
        <begin position="34"/>
        <end position="281"/>
    </location>
</feature>
<evidence type="ECO:0000313" key="8">
    <source>
        <dbReference type="Proteomes" id="UP001314169"/>
    </source>
</evidence>
<dbReference type="InterPro" id="IPR007110">
    <property type="entry name" value="Ig-like_dom"/>
</dbReference>
<keyword evidence="1 5" id="KW-0732">Signal</keyword>
<evidence type="ECO:0000256" key="1">
    <source>
        <dbReference type="ARBA" id="ARBA00022729"/>
    </source>
</evidence>
<dbReference type="InterPro" id="IPR003599">
    <property type="entry name" value="Ig_sub"/>
</dbReference>
<dbReference type="InterPro" id="IPR036179">
    <property type="entry name" value="Ig-like_dom_sf"/>
</dbReference>
<dbReference type="PANTHER" id="PTHR12207">
    <property type="entry name" value="V-SET AND TRANSMEMBRANE DOMAIN-CONTAINING PROTEIN"/>
    <property type="match status" value="1"/>
</dbReference>
<keyword evidence="8" id="KW-1185">Reference proteome</keyword>
<dbReference type="PROSITE" id="PS50835">
    <property type="entry name" value="IG_LIKE"/>
    <property type="match status" value="1"/>
</dbReference>
<organism evidence="7 8">
    <name type="scientific">Pipistrellus nathusii</name>
    <name type="common">Nathusius' pipistrelle</name>
    <dbReference type="NCBI Taxonomy" id="59473"/>
    <lineage>
        <taxon>Eukaryota</taxon>
        <taxon>Metazoa</taxon>
        <taxon>Chordata</taxon>
        <taxon>Craniata</taxon>
        <taxon>Vertebrata</taxon>
        <taxon>Euteleostomi</taxon>
        <taxon>Mammalia</taxon>
        <taxon>Eutheria</taxon>
        <taxon>Laurasiatheria</taxon>
        <taxon>Chiroptera</taxon>
        <taxon>Yangochiroptera</taxon>
        <taxon>Vespertilionidae</taxon>
        <taxon>Pipistrellus</taxon>
    </lineage>
</organism>
<feature type="compositionally biased region" description="Low complexity" evidence="4">
    <location>
        <begin position="155"/>
        <end position="169"/>
    </location>
</feature>
<dbReference type="SMART" id="SM00409">
    <property type="entry name" value="IG"/>
    <property type="match status" value="1"/>
</dbReference>
<dbReference type="InterPro" id="IPR013783">
    <property type="entry name" value="Ig-like_fold"/>
</dbReference>
<reference evidence="7" key="1">
    <citation type="submission" date="2023-12" db="EMBL/GenBank/DDBJ databases">
        <authorList>
            <person name="Brown T."/>
        </authorList>
    </citation>
    <scope>NUCLEOTIDE SEQUENCE</scope>
</reference>
<dbReference type="Pfam" id="PF07686">
    <property type="entry name" value="V-set"/>
    <property type="match status" value="1"/>
</dbReference>
<gene>
    <name evidence="7" type="ORF">MPIPNATIZW_LOCUS4861</name>
</gene>
<name>A0ABN9ZI67_PIPNA</name>
<evidence type="ECO:0000256" key="5">
    <source>
        <dbReference type="SAM" id="SignalP"/>
    </source>
</evidence>
<dbReference type="EMBL" id="OY882872">
    <property type="protein sequence ID" value="CAK6436555.1"/>
    <property type="molecule type" value="Genomic_DNA"/>
</dbReference>
<feature type="domain" description="Ig-like" evidence="6">
    <location>
        <begin position="29"/>
        <end position="144"/>
    </location>
</feature>
<evidence type="ECO:0000259" key="6">
    <source>
        <dbReference type="PROSITE" id="PS50835"/>
    </source>
</evidence>
<evidence type="ECO:0000313" key="7">
    <source>
        <dbReference type="EMBL" id="CAK6436555.1"/>
    </source>
</evidence>
<proteinExistence type="predicted"/>
<keyword evidence="2" id="KW-1015">Disulfide bond</keyword>
<evidence type="ECO:0000256" key="4">
    <source>
        <dbReference type="SAM" id="MobiDB-lite"/>
    </source>
</evidence>
<feature type="compositionally biased region" description="Low complexity" evidence="4">
    <location>
        <begin position="181"/>
        <end position="199"/>
    </location>
</feature>
<feature type="compositionally biased region" description="Low complexity" evidence="4">
    <location>
        <begin position="212"/>
        <end position="241"/>
    </location>
</feature>